<name>A0A383CC10_9ZZZZ</name>
<accession>A0A383CC10</accession>
<keyword evidence="1" id="KW-1133">Transmembrane helix</keyword>
<dbReference type="EMBL" id="UINC01207600">
    <property type="protein sequence ID" value="SVE29752.1"/>
    <property type="molecule type" value="Genomic_DNA"/>
</dbReference>
<dbReference type="Gene3D" id="3.90.20.10">
    <property type="match status" value="1"/>
</dbReference>
<sequence>MADTADKTQAEDEGRQDMRWGLNYLRQDLHEHREATAREFESIRSRFDRMDDRFDRMDGRLDRSESRFDDLQRAIREQGDRLTGRMMMLFGLSTTIILAAIKL</sequence>
<gene>
    <name evidence="2" type="ORF">METZ01_LOCUS482606</name>
</gene>
<reference evidence="2" key="1">
    <citation type="submission" date="2018-05" db="EMBL/GenBank/DDBJ databases">
        <authorList>
            <person name="Lanie J.A."/>
            <person name="Ng W.-L."/>
            <person name="Kazmierczak K.M."/>
            <person name="Andrzejewski T.M."/>
            <person name="Davidsen T.M."/>
            <person name="Wayne K.J."/>
            <person name="Tettelin H."/>
            <person name="Glass J.I."/>
            <person name="Rusch D."/>
            <person name="Podicherti R."/>
            <person name="Tsui H.-C.T."/>
            <person name="Winkler M.E."/>
        </authorList>
    </citation>
    <scope>NUCLEOTIDE SEQUENCE</scope>
</reference>
<evidence type="ECO:0000313" key="2">
    <source>
        <dbReference type="EMBL" id="SVE29752.1"/>
    </source>
</evidence>
<proteinExistence type="predicted"/>
<dbReference type="AlphaFoldDB" id="A0A383CC10"/>
<keyword evidence="1" id="KW-0472">Membrane</keyword>
<keyword evidence="1" id="KW-0812">Transmembrane</keyword>
<organism evidence="2">
    <name type="scientific">marine metagenome</name>
    <dbReference type="NCBI Taxonomy" id="408172"/>
    <lineage>
        <taxon>unclassified sequences</taxon>
        <taxon>metagenomes</taxon>
        <taxon>ecological metagenomes</taxon>
    </lineage>
</organism>
<feature type="transmembrane region" description="Helical" evidence="1">
    <location>
        <begin position="82"/>
        <end position="101"/>
    </location>
</feature>
<protein>
    <recommendedName>
        <fullName evidence="3">t-SNARE coiled-coil homology domain-containing protein</fullName>
    </recommendedName>
</protein>
<evidence type="ECO:0000256" key="1">
    <source>
        <dbReference type="SAM" id="Phobius"/>
    </source>
</evidence>
<evidence type="ECO:0008006" key="3">
    <source>
        <dbReference type="Google" id="ProtNLM"/>
    </source>
</evidence>